<dbReference type="GO" id="GO:0043041">
    <property type="term" value="P:amino acid activation for nonribosomal peptide biosynthetic process"/>
    <property type="evidence" value="ECO:0007669"/>
    <property type="project" value="TreeGrafter"/>
</dbReference>
<dbReference type="InterPro" id="IPR000873">
    <property type="entry name" value="AMP-dep_synth/lig_dom"/>
</dbReference>
<dbReference type="NCBIfam" id="TIGR01733">
    <property type="entry name" value="AA-adenyl-dom"/>
    <property type="match status" value="1"/>
</dbReference>
<dbReference type="STRING" id="169427.SAMN05192548_10875"/>
<sequence>MHTTPDSFANATGHRFESVDVSAYEASRVFNREAIRNLSLADQLLFEWFGKGPHVEARYACVHHAFEQYAAAQPDAIAVQHLGNSITYGELNHQANRLAATLVSHGVSTGDAVALFLQRSISMVIGILAVLKAGAAYVPQDAGVAPQTQLRHIINVTSAKVILTLGRLKHLVPVPDGHVCIAIDEYVDEPAADNLDIAAPLSVASDVNADNRCFILFTSGTTGVPNGVQVTHRNVSNILLTEPGSLGMRPGVKVAQMLNIGFDMAAWEILGSLANGATLVIRGEGFAQVAREVDVIISTPSILATLDADQCRTVKVVAVAGEPCPKPLADKWAAFCAFHNSCGPTETTIVNTVQRYDPSAGRLTIGTPTPNNTVYILDEHRKPCAIGEVGEMWAGGDCVTAGYLHNARLTTERYAADPFLGNGRLMFRTRDLGRWTPDGELEHLGRVDDQVKIRGFRVELDSVSAVLESVPSCTHAVALKLDSRNLAAFVCPRSVDTHVARQMVAAALPYYCTPSLIVAMDAFPLTGRGKVDKRVLLNLALERLEEQQRQASPVEESLLCEVRA</sequence>
<protein>
    <submittedName>
        <fullName evidence="2">Amino acid adenylation domain-containing protein</fullName>
    </submittedName>
</protein>
<evidence type="ECO:0000313" key="3">
    <source>
        <dbReference type="Proteomes" id="UP000184395"/>
    </source>
</evidence>
<accession>A0A1M6Z3J2</accession>
<dbReference type="SUPFAM" id="SSF56801">
    <property type="entry name" value="Acetyl-CoA synthetase-like"/>
    <property type="match status" value="1"/>
</dbReference>
<organism evidence="2 3">
    <name type="scientific">Paraburkholderia terricola</name>
    <dbReference type="NCBI Taxonomy" id="169427"/>
    <lineage>
        <taxon>Bacteria</taxon>
        <taxon>Pseudomonadati</taxon>
        <taxon>Pseudomonadota</taxon>
        <taxon>Betaproteobacteria</taxon>
        <taxon>Burkholderiales</taxon>
        <taxon>Burkholderiaceae</taxon>
        <taxon>Paraburkholderia</taxon>
    </lineage>
</organism>
<dbReference type="GO" id="GO:0031177">
    <property type="term" value="F:phosphopantetheine binding"/>
    <property type="evidence" value="ECO:0007669"/>
    <property type="project" value="TreeGrafter"/>
</dbReference>
<gene>
    <name evidence="2" type="ORF">SAMN05192548_10875</name>
</gene>
<dbReference type="AlphaFoldDB" id="A0A1M6Z3J2"/>
<reference evidence="2 3" key="1">
    <citation type="submission" date="2016-11" db="EMBL/GenBank/DDBJ databases">
        <authorList>
            <person name="Jaros S."/>
            <person name="Januszkiewicz K."/>
            <person name="Wedrychowicz H."/>
        </authorList>
    </citation>
    <scope>NUCLEOTIDE SEQUENCE [LARGE SCALE GENOMIC DNA]</scope>
    <source>
        <strain evidence="2 3">LMG 20594</strain>
    </source>
</reference>
<evidence type="ECO:0000313" key="2">
    <source>
        <dbReference type="EMBL" id="SHL24945.1"/>
    </source>
</evidence>
<dbReference type="InterPro" id="IPR010071">
    <property type="entry name" value="AA_adenyl_dom"/>
</dbReference>
<name>A0A1M6Z3J2_9BURK</name>
<dbReference type="OrthoDB" id="6297021at2"/>
<dbReference type="InterPro" id="IPR042099">
    <property type="entry name" value="ANL_N_sf"/>
</dbReference>
<dbReference type="Pfam" id="PF00501">
    <property type="entry name" value="AMP-binding"/>
    <property type="match status" value="1"/>
</dbReference>
<dbReference type="Gene3D" id="3.30.300.30">
    <property type="match status" value="1"/>
</dbReference>
<dbReference type="PANTHER" id="PTHR45527:SF1">
    <property type="entry name" value="FATTY ACID SYNTHASE"/>
    <property type="match status" value="1"/>
</dbReference>
<dbReference type="Gene3D" id="3.40.50.12780">
    <property type="entry name" value="N-terminal domain of ligase-like"/>
    <property type="match status" value="1"/>
</dbReference>
<dbReference type="InterPro" id="IPR045851">
    <property type="entry name" value="AMP-bd_C_sf"/>
</dbReference>
<evidence type="ECO:0000259" key="1">
    <source>
        <dbReference type="Pfam" id="PF00501"/>
    </source>
</evidence>
<feature type="domain" description="AMP-dependent synthetase/ligase" evidence="1">
    <location>
        <begin position="66"/>
        <end position="404"/>
    </location>
</feature>
<dbReference type="RefSeq" id="WP_084561550.1">
    <property type="nucleotide sequence ID" value="NZ_CADFGY010000021.1"/>
</dbReference>
<dbReference type="EMBL" id="FRAB01000087">
    <property type="protein sequence ID" value="SHL24945.1"/>
    <property type="molecule type" value="Genomic_DNA"/>
</dbReference>
<dbReference type="GO" id="GO:0005737">
    <property type="term" value="C:cytoplasm"/>
    <property type="evidence" value="ECO:0007669"/>
    <property type="project" value="TreeGrafter"/>
</dbReference>
<dbReference type="Proteomes" id="UP000184395">
    <property type="component" value="Unassembled WGS sequence"/>
</dbReference>
<dbReference type="PANTHER" id="PTHR45527">
    <property type="entry name" value="NONRIBOSOMAL PEPTIDE SYNTHETASE"/>
    <property type="match status" value="1"/>
</dbReference>
<dbReference type="GO" id="GO:0044550">
    <property type="term" value="P:secondary metabolite biosynthetic process"/>
    <property type="evidence" value="ECO:0007669"/>
    <property type="project" value="TreeGrafter"/>
</dbReference>
<proteinExistence type="predicted"/>